<dbReference type="PANTHER" id="PTHR23079:SF55">
    <property type="entry name" value="RNA-DIRECTED RNA POLYMERASE"/>
    <property type="match status" value="1"/>
</dbReference>
<dbReference type="EC" id="2.7.7.48" evidence="1"/>
<dbReference type="GO" id="GO:0003968">
    <property type="term" value="F:RNA-directed RNA polymerase activity"/>
    <property type="evidence" value="ECO:0007669"/>
    <property type="project" value="UniProtKB-KW"/>
</dbReference>
<accession>A0A2A9NPC4</accession>
<keyword evidence="4" id="KW-1185">Reference proteome</keyword>
<comment type="catalytic activity">
    <reaction evidence="1">
        <text>RNA(n) + a ribonucleoside 5'-triphosphate = RNA(n+1) + diphosphate</text>
        <dbReference type="Rhea" id="RHEA:21248"/>
        <dbReference type="Rhea" id="RHEA-COMP:14527"/>
        <dbReference type="Rhea" id="RHEA-COMP:17342"/>
        <dbReference type="ChEBI" id="CHEBI:33019"/>
        <dbReference type="ChEBI" id="CHEBI:61557"/>
        <dbReference type="ChEBI" id="CHEBI:140395"/>
        <dbReference type="EC" id="2.7.7.48"/>
    </reaction>
</comment>
<dbReference type="EMBL" id="KZ301991">
    <property type="protein sequence ID" value="PFH51174.1"/>
    <property type="molecule type" value="Genomic_DNA"/>
</dbReference>
<dbReference type="GO" id="GO:0003723">
    <property type="term" value="F:RNA binding"/>
    <property type="evidence" value="ECO:0007669"/>
    <property type="project" value="UniProtKB-KW"/>
</dbReference>
<feature type="domain" description="RDRP core" evidence="2">
    <location>
        <begin position="420"/>
        <end position="1037"/>
    </location>
</feature>
<protein>
    <recommendedName>
        <fullName evidence="1">RNA-dependent RNA polymerase</fullName>
        <ecNumber evidence="1">2.7.7.48</ecNumber>
    </recommendedName>
</protein>
<comment type="similarity">
    <text evidence="1">Belongs to the RdRP family.</text>
</comment>
<proteinExistence type="inferred from homology"/>
<keyword evidence="1" id="KW-0808">Transferase</keyword>
<evidence type="ECO:0000256" key="1">
    <source>
        <dbReference type="RuleBase" id="RU363098"/>
    </source>
</evidence>
<evidence type="ECO:0000313" key="4">
    <source>
        <dbReference type="Proteomes" id="UP000242287"/>
    </source>
</evidence>
<dbReference type="InterPro" id="IPR007855">
    <property type="entry name" value="RDRP"/>
</dbReference>
<gene>
    <name evidence="3" type="ORF">AMATHDRAFT_3305</name>
</gene>
<evidence type="ECO:0000259" key="2">
    <source>
        <dbReference type="Pfam" id="PF05183"/>
    </source>
</evidence>
<dbReference type="Pfam" id="PF05183">
    <property type="entry name" value="RdRP"/>
    <property type="match status" value="1"/>
</dbReference>
<reference evidence="3 4" key="1">
    <citation type="submission" date="2014-02" db="EMBL/GenBank/DDBJ databases">
        <title>Transposable element dynamics among asymbiotic and ectomycorrhizal Amanita fungi.</title>
        <authorList>
            <consortium name="DOE Joint Genome Institute"/>
            <person name="Hess J."/>
            <person name="Skrede I."/>
            <person name="Wolfe B."/>
            <person name="LaButti K."/>
            <person name="Ohm R.A."/>
            <person name="Grigoriev I.V."/>
            <person name="Pringle A."/>
        </authorList>
    </citation>
    <scope>NUCLEOTIDE SEQUENCE [LARGE SCALE GENOMIC DNA]</scope>
    <source>
        <strain evidence="3 4">SKay4041</strain>
    </source>
</reference>
<dbReference type="PANTHER" id="PTHR23079">
    <property type="entry name" value="RNA-DEPENDENT RNA POLYMERASE"/>
    <property type="match status" value="1"/>
</dbReference>
<name>A0A2A9NPC4_9AGAR</name>
<keyword evidence="1" id="KW-0694">RNA-binding</keyword>
<dbReference type="OrthoDB" id="6513042at2759"/>
<dbReference type="STRING" id="703135.A0A2A9NPC4"/>
<organism evidence="3 4">
    <name type="scientific">Amanita thiersii Skay4041</name>
    <dbReference type="NCBI Taxonomy" id="703135"/>
    <lineage>
        <taxon>Eukaryota</taxon>
        <taxon>Fungi</taxon>
        <taxon>Dikarya</taxon>
        <taxon>Basidiomycota</taxon>
        <taxon>Agaricomycotina</taxon>
        <taxon>Agaricomycetes</taxon>
        <taxon>Agaricomycetidae</taxon>
        <taxon>Agaricales</taxon>
        <taxon>Pluteineae</taxon>
        <taxon>Amanitaceae</taxon>
        <taxon>Amanita</taxon>
    </lineage>
</organism>
<dbReference type="Proteomes" id="UP000242287">
    <property type="component" value="Unassembled WGS sequence"/>
</dbReference>
<sequence>MEIGLAYVPTTFSQWDFVRLLQPILHSEEFSPPDQRLMNFKVKLNESTLGMYRNSGTGTLTLPTESDAKKLVKWTKLNPIIFENTKIKFYIKGHAKDHIAKRVTKAPFIDPNIAEERQLKLWDLQDMLRIDAVQFGILYRAQYPVNDRDRLAPRSYSIEWEHDSTKKSVSWLAFEYDHKLLRIKIGDQATEGTSRRISVPFDIILRIGIGYDPKPYICFDTISPPEFEEADVFGDDTGKLQNRRKITAIDPRHSSVAPYAHQLRLVLYHDHTNDLLEKFQSMCQIAGIAKATIVRCEGSQSIEASRREFYHPQKIYKLKKAIAKFSWSVAFQLEALLHNTLLHPIELEELINTVSRLCRLHPANKHQFVGNLLRRYIEVLPLRSPREAPLQCFERIRKEFVQIESRIPEGNLLCYHVTFAPSRMLLEGPYTMQSNRIIREYRGYEENFVRVNFSEENKMSYRWERGLDVNLFLEDRVGRVLKEGFTLAGQEFEFLAYSNSALREHAVWFMKPFYHPDKGYVIPGNPKRLVNSAFIRDNIGDFRGTDLLRYPSKYAARLGQAFTSTDPSVKLTREQFEEVDDLGTEPYLHTDGVGTISKALSERIWLLLKPPGSDKVEPSGYQIRFLGYKGMVSVDRQLDADGQGIEMRLRKSMRKFENSQELTPEVEIAQSFQRPNQCYLNRPLIMLLEDLGVRKDSFMKLQDEAVADAKTIHNSIESFRRILVTHSMGHNYHLSHILERLSQKYGLKLKAQNGMPGLDTPFLERIRQVAMISVLREIKHNARIPVPGSYHLVGVADEGPAHINRGNDADKVFTLPEGHIYVCIQESIDKEPVWLEGSCSISRSPVAHPGDVQRVQAIGKPPDDKLCLFAELKNVVVLPSTGSRSLASKLGGGDLDGDQFSIIMHPDLLPTVIRPPANYEPESPFDLGRDSQVDDICDFIVTYIYSDVIGLVSDRLLIIADQSREGMFDIYCKKLARLCSKAVDFPKNGNPVNLEEEGLPSTLIREKPDWHAAEVVSPRDLDYYESDRALGYLFRAITLEIPEAEATEMVELKGNGSAAPLTDAISLTLMPIVEHCLGFEIESDEEQLEPAVLLFRQYVNELSYICATHTISTQPNARLQEAEVVAGTILDSCTQKRYRQDRTYRMKNQVNALVHDVRRQFVEEDLAKVDVCDLQEGLRRAWLAWEQSQSNTKAFGANSFGLIALGMILDILDKLC</sequence>
<keyword evidence="1" id="KW-0696">RNA-directed RNA polymerase</keyword>
<dbReference type="GO" id="GO:0030422">
    <property type="term" value="P:siRNA processing"/>
    <property type="evidence" value="ECO:0007669"/>
    <property type="project" value="TreeGrafter"/>
</dbReference>
<dbReference type="AlphaFoldDB" id="A0A2A9NPC4"/>
<dbReference type="InterPro" id="IPR057596">
    <property type="entry name" value="RDRP_core"/>
</dbReference>
<evidence type="ECO:0000313" key="3">
    <source>
        <dbReference type="EMBL" id="PFH51174.1"/>
    </source>
</evidence>
<keyword evidence="1" id="KW-0548">Nucleotidyltransferase</keyword>
<dbReference type="GO" id="GO:0031380">
    <property type="term" value="C:nuclear RNA-directed RNA polymerase complex"/>
    <property type="evidence" value="ECO:0007669"/>
    <property type="project" value="TreeGrafter"/>
</dbReference>